<dbReference type="KEGG" id="cam:101503421"/>
<evidence type="ECO:0000259" key="9">
    <source>
        <dbReference type="Pfam" id="PF14416"/>
    </source>
</evidence>
<evidence type="ECO:0000256" key="1">
    <source>
        <dbReference type="ARBA" id="ARBA00004167"/>
    </source>
</evidence>
<evidence type="ECO:0000313" key="10">
    <source>
        <dbReference type="Proteomes" id="UP000087171"/>
    </source>
</evidence>
<feature type="domain" description="Trichome birefringence-like N-terminal" evidence="9">
    <location>
        <begin position="45"/>
        <end position="97"/>
    </location>
</feature>
<dbReference type="Pfam" id="PF13839">
    <property type="entry name" value="PC-Esterase"/>
    <property type="match status" value="1"/>
</dbReference>
<evidence type="ECO:0000256" key="4">
    <source>
        <dbReference type="ARBA" id="ARBA00022968"/>
    </source>
</evidence>
<dbReference type="PANTHER" id="PTHR32285">
    <property type="entry name" value="PROTEIN TRICHOME BIREFRINGENCE-LIKE 9-RELATED"/>
    <property type="match status" value="1"/>
</dbReference>
<reference evidence="10" key="1">
    <citation type="journal article" date="2013" name="Nat. Biotechnol.">
        <title>Draft genome sequence of chickpea (Cicer arietinum) provides a resource for trait improvement.</title>
        <authorList>
            <person name="Varshney R.K."/>
            <person name="Song C."/>
            <person name="Saxena R.K."/>
            <person name="Azam S."/>
            <person name="Yu S."/>
            <person name="Sharpe A.G."/>
            <person name="Cannon S."/>
            <person name="Baek J."/>
            <person name="Rosen B.D."/>
            <person name="Tar'an B."/>
            <person name="Millan T."/>
            <person name="Zhang X."/>
            <person name="Ramsay L.D."/>
            <person name="Iwata A."/>
            <person name="Wang Y."/>
            <person name="Nelson W."/>
            <person name="Farmer A.D."/>
            <person name="Gaur P.M."/>
            <person name="Soderlund C."/>
            <person name="Penmetsa R.V."/>
            <person name="Xu C."/>
            <person name="Bharti A.K."/>
            <person name="He W."/>
            <person name="Winter P."/>
            <person name="Zhao S."/>
            <person name="Hane J.K."/>
            <person name="Carrasquilla-Garcia N."/>
            <person name="Condie J.A."/>
            <person name="Upadhyaya H.D."/>
            <person name="Luo M.C."/>
            <person name="Thudi M."/>
            <person name="Gowda C.L."/>
            <person name="Singh N.P."/>
            <person name="Lichtenzveig J."/>
            <person name="Gali K.K."/>
            <person name="Rubio J."/>
            <person name="Nadarajan N."/>
            <person name="Dolezel J."/>
            <person name="Bansal K.C."/>
            <person name="Xu X."/>
            <person name="Edwards D."/>
            <person name="Zhang G."/>
            <person name="Kahl G."/>
            <person name="Gil J."/>
            <person name="Singh K.B."/>
            <person name="Datta S.K."/>
            <person name="Jackson S.A."/>
            <person name="Wang J."/>
            <person name="Cook D.R."/>
        </authorList>
    </citation>
    <scope>NUCLEOTIDE SEQUENCE [LARGE SCALE GENOMIC DNA]</scope>
    <source>
        <strain evidence="10">cv. CDC Frontier</strain>
    </source>
</reference>
<comment type="similarity">
    <text evidence="2">Belongs to the PC-esterase family. TBL subfamily.</text>
</comment>
<evidence type="ECO:0000256" key="2">
    <source>
        <dbReference type="ARBA" id="ARBA00007727"/>
    </source>
</evidence>
<keyword evidence="4" id="KW-0735">Signal-anchor</keyword>
<dbReference type="InterPro" id="IPR026057">
    <property type="entry name" value="TBL_C"/>
</dbReference>
<dbReference type="OrthoDB" id="630188at2759"/>
<reference evidence="11" key="2">
    <citation type="submission" date="2025-08" db="UniProtKB">
        <authorList>
            <consortium name="RefSeq"/>
        </authorList>
    </citation>
    <scope>IDENTIFICATION</scope>
    <source>
        <tissue evidence="11">Etiolated seedlings</tissue>
    </source>
</reference>
<sequence>MGFNFDTLFLFSLFSLALLVSIQQVNATKSHSVSGPLRGRKELNKCNLFYGSWMLDYDSYPTYDSLSCPFIDAQFDCKKFRRPDQKYLQFYWKPDSCTLPRFDGLDFLNKWRGKKIMFVGDSLSRNMWESLSCMIHASVPNATTSFSTRESMSTIIFQDYGVTIQLYRTPYLVDIIEEDVGRVLTLDSIKAGKAWIDSDMLIFNSWHWWTHKGDSQGWDYIRDGPKLVKNMDRLDAFFKGLTTWASWVDDNVDPTKTKLFFQGISPTHYQGEDWNQPKKTCSGEVEPLPGSKYPAPLPPANDVVNSVLKNMTKQVYLLDITLLSQLRKDAHPSVYGNEKNTGNDCSHWCLPGLPDTWNILLNAALIM</sequence>
<dbReference type="AlphaFoldDB" id="A0A1S2YI45"/>
<dbReference type="RefSeq" id="XP_004505135.1">
    <property type="nucleotide sequence ID" value="XM_004505078.3"/>
</dbReference>
<evidence type="ECO:0000256" key="5">
    <source>
        <dbReference type="ARBA" id="ARBA00022989"/>
    </source>
</evidence>
<dbReference type="Proteomes" id="UP000087171">
    <property type="component" value="Chromosome Ca6"/>
</dbReference>
<keyword evidence="3" id="KW-0812">Transmembrane</keyword>
<keyword evidence="5" id="KW-1133">Transmembrane helix</keyword>
<evidence type="ECO:0000313" key="11">
    <source>
        <dbReference type="RefSeq" id="XP_004505135.1"/>
    </source>
</evidence>
<dbReference type="GO" id="GO:0016413">
    <property type="term" value="F:O-acetyltransferase activity"/>
    <property type="evidence" value="ECO:0007669"/>
    <property type="project" value="InterPro"/>
</dbReference>
<dbReference type="GO" id="GO:0016020">
    <property type="term" value="C:membrane"/>
    <property type="evidence" value="ECO:0007669"/>
    <property type="project" value="UniProtKB-SubCell"/>
</dbReference>
<protein>
    <submittedName>
        <fullName evidence="11">Protein trichome birefringence-like 38</fullName>
    </submittedName>
</protein>
<dbReference type="PaxDb" id="3827-XP_004505135.1"/>
<dbReference type="PANTHER" id="PTHR32285:SF295">
    <property type="entry name" value="PMR5 DOMAIN, PC-ESTERASE, PROTEIN TRICHOME BIREFRINGENCE-LIKE 37_38-RELATED"/>
    <property type="match status" value="1"/>
</dbReference>
<feature type="domain" description="Trichome birefringence-like C-terminal" evidence="8">
    <location>
        <begin position="99"/>
        <end position="363"/>
    </location>
</feature>
<evidence type="ECO:0000259" key="8">
    <source>
        <dbReference type="Pfam" id="PF13839"/>
    </source>
</evidence>
<dbReference type="GO" id="GO:0005794">
    <property type="term" value="C:Golgi apparatus"/>
    <property type="evidence" value="ECO:0007669"/>
    <property type="project" value="TreeGrafter"/>
</dbReference>
<comment type="subcellular location">
    <subcellularLocation>
        <location evidence="1">Membrane</location>
        <topology evidence="1">Single-pass membrane protein</topology>
    </subcellularLocation>
</comment>
<evidence type="ECO:0000256" key="3">
    <source>
        <dbReference type="ARBA" id="ARBA00022692"/>
    </source>
</evidence>
<accession>A0A1S2YI45</accession>
<keyword evidence="7" id="KW-0732">Signal</keyword>
<keyword evidence="10" id="KW-1185">Reference proteome</keyword>
<evidence type="ECO:0000256" key="7">
    <source>
        <dbReference type="SAM" id="SignalP"/>
    </source>
</evidence>
<name>A0A1S2YI45_CICAR</name>
<feature type="chain" id="PRO_5010302530" evidence="7">
    <location>
        <begin position="28"/>
        <end position="367"/>
    </location>
</feature>
<keyword evidence="6" id="KW-0472">Membrane</keyword>
<gene>
    <name evidence="11" type="primary">LOC101503421</name>
</gene>
<dbReference type="Pfam" id="PF14416">
    <property type="entry name" value="PMR5N"/>
    <property type="match status" value="1"/>
</dbReference>
<dbReference type="eggNOG" id="ENOG502QQWH">
    <property type="taxonomic scope" value="Eukaryota"/>
</dbReference>
<evidence type="ECO:0000256" key="6">
    <source>
        <dbReference type="ARBA" id="ARBA00023136"/>
    </source>
</evidence>
<feature type="signal peptide" evidence="7">
    <location>
        <begin position="1"/>
        <end position="27"/>
    </location>
</feature>
<dbReference type="GeneID" id="101503421"/>
<dbReference type="InterPro" id="IPR025846">
    <property type="entry name" value="TBL_N"/>
</dbReference>
<proteinExistence type="inferred from homology"/>
<dbReference type="InterPro" id="IPR029962">
    <property type="entry name" value="TBL"/>
</dbReference>
<organism evidence="10 11">
    <name type="scientific">Cicer arietinum</name>
    <name type="common">Chickpea</name>
    <name type="synonym">Garbanzo</name>
    <dbReference type="NCBI Taxonomy" id="3827"/>
    <lineage>
        <taxon>Eukaryota</taxon>
        <taxon>Viridiplantae</taxon>
        <taxon>Streptophyta</taxon>
        <taxon>Embryophyta</taxon>
        <taxon>Tracheophyta</taxon>
        <taxon>Spermatophyta</taxon>
        <taxon>Magnoliopsida</taxon>
        <taxon>eudicotyledons</taxon>
        <taxon>Gunneridae</taxon>
        <taxon>Pentapetalae</taxon>
        <taxon>rosids</taxon>
        <taxon>fabids</taxon>
        <taxon>Fabales</taxon>
        <taxon>Fabaceae</taxon>
        <taxon>Papilionoideae</taxon>
        <taxon>50 kb inversion clade</taxon>
        <taxon>NPAAA clade</taxon>
        <taxon>Hologalegina</taxon>
        <taxon>IRL clade</taxon>
        <taxon>Cicereae</taxon>
        <taxon>Cicer</taxon>
    </lineage>
</organism>